<comment type="similarity">
    <text evidence="4 10">Belongs to the NAD(P)-dependent epimerase/dehydratase family.</text>
</comment>
<comment type="subunit">
    <text evidence="10">Homodimer.</text>
</comment>
<dbReference type="STRING" id="1420916.AU14_00690"/>
<dbReference type="GO" id="GO:0033499">
    <property type="term" value="P:galactose catabolic process via UDP-galactose, Leloir pathway"/>
    <property type="evidence" value="ECO:0007669"/>
    <property type="project" value="TreeGrafter"/>
</dbReference>
<dbReference type="CDD" id="cd05247">
    <property type="entry name" value="UDP_G4E_1_SDR_e"/>
    <property type="match status" value="1"/>
</dbReference>
<evidence type="ECO:0000256" key="8">
    <source>
        <dbReference type="ARBA" id="ARBA00023235"/>
    </source>
</evidence>
<evidence type="ECO:0000256" key="3">
    <source>
        <dbReference type="ARBA" id="ARBA00004947"/>
    </source>
</evidence>
<dbReference type="KEGG" id="msx:AU14_00690"/>
<evidence type="ECO:0000256" key="7">
    <source>
        <dbReference type="ARBA" id="ARBA00023027"/>
    </source>
</evidence>
<dbReference type="RefSeq" id="WP_041338176.1">
    <property type="nucleotide sequence ID" value="NZ_CP007151.1"/>
</dbReference>
<proteinExistence type="inferred from homology"/>
<dbReference type="Proteomes" id="UP000061489">
    <property type="component" value="Chromosome"/>
</dbReference>
<dbReference type="AlphaFoldDB" id="W5YF55"/>
<dbReference type="InterPro" id="IPR036291">
    <property type="entry name" value="NAD(P)-bd_dom_sf"/>
</dbReference>
<reference evidence="12 13" key="1">
    <citation type="journal article" date="2014" name="Genome Announc.">
        <title>Draft Genome Sequences of Marinobacter similis A3d10T and Marinobacter salarius R9SW1T.</title>
        <authorList>
            <person name="Ivanova E.P."/>
            <person name="Ng H.J."/>
            <person name="Webb H.K."/>
            <person name="Feng G."/>
            <person name="Oshima K."/>
            <person name="Hattori M."/>
            <person name="Ohkuma M."/>
            <person name="Sergeev A.F."/>
            <person name="Mikhailov V.V."/>
            <person name="Crawford R.J."/>
            <person name="Sawabe T."/>
        </authorList>
    </citation>
    <scope>NUCLEOTIDE SEQUENCE [LARGE SCALE GENOMIC DNA]</scope>
    <source>
        <strain evidence="12 13">A3d10</strain>
    </source>
</reference>
<dbReference type="Gene3D" id="3.40.50.720">
    <property type="entry name" value="NAD(P)-binding Rossmann-like Domain"/>
    <property type="match status" value="1"/>
</dbReference>
<comment type="cofactor">
    <cofactor evidence="2 10">
        <name>NAD(+)</name>
        <dbReference type="ChEBI" id="CHEBI:57540"/>
    </cofactor>
</comment>
<dbReference type="GO" id="GO:0003978">
    <property type="term" value="F:UDP-glucose 4-epimerase activity"/>
    <property type="evidence" value="ECO:0007669"/>
    <property type="project" value="UniProtKB-UniRule"/>
</dbReference>
<evidence type="ECO:0000256" key="6">
    <source>
        <dbReference type="ARBA" id="ARBA00018569"/>
    </source>
</evidence>
<organism evidence="12 13">
    <name type="scientific">Marinobacter similis</name>
    <dbReference type="NCBI Taxonomy" id="1420916"/>
    <lineage>
        <taxon>Bacteria</taxon>
        <taxon>Pseudomonadati</taxon>
        <taxon>Pseudomonadota</taxon>
        <taxon>Gammaproteobacteria</taxon>
        <taxon>Pseudomonadales</taxon>
        <taxon>Marinobacteraceae</taxon>
        <taxon>Marinobacter</taxon>
    </lineage>
</organism>
<dbReference type="SUPFAM" id="SSF51735">
    <property type="entry name" value="NAD(P)-binding Rossmann-fold domains"/>
    <property type="match status" value="1"/>
</dbReference>
<dbReference type="Pfam" id="PF01370">
    <property type="entry name" value="Epimerase"/>
    <property type="match status" value="1"/>
</dbReference>
<evidence type="ECO:0000259" key="11">
    <source>
        <dbReference type="Pfam" id="PF01370"/>
    </source>
</evidence>
<evidence type="ECO:0000256" key="4">
    <source>
        <dbReference type="ARBA" id="ARBA00007637"/>
    </source>
</evidence>
<keyword evidence="9 10" id="KW-0119">Carbohydrate metabolism</keyword>
<dbReference type="OrthoDB" id="9803010at2"/>
<comment type="pathway">
    <text evidence="3 10">Carbohydrate metabolism; galactose metabolism.</text>
</comment>
<gene>
    <name evidence="12" type="ORF">AU14_00690</name>
</gene>
<dbReference type="PANTHER" id="PTHR43725:SF53">
    <property type="entry name" value="UDP-ARABINOSE 4-EPIMERASE 1"/>
    <property type="match status" value="1"/>
</dbReference>
<protein>
    <recommendedName>
        <fullName evidence="6 10">UDP-glucose 4-epimerase</fullName>
        <ecNumber evidence="5 10">5.1.3.2</ecNumber>
    </recommendedName>
</protein>
<evidence type="ECO:0000256" key="9">
    <source>
        <dbReference type="ARBA" id="ARBA00023277"/>
    </source>
</evidence>
<dbReference type="InterPro" id="IPR005886">
    <property type="entry name" value="UDP_G4E"/>
</dbReference>
<comment type="catalytic activity">
    <reaction evidence="1 10">
        <text>UDP-alpha-D-glucose = UDP-alpha-D-galactose</text>
        <dbReference type="Rhea" id="RHEA:22168"/>
        <dbReference type="ChEBI" id="CHEBI:58885"/>
        <dbReference type="ChEBI" id="CHEBI:66914"/>
        <dbReference type="EC" id="5.1.3.2"/>
    </reaction>
</comment>
<dbReference type="PANTHER" id="PTHR43725">
    <property type="entry name" value="UDP-GLUCOSE 4-EPIMERASE"/>
    <property type="match status" value="1"/>
</dbReference>
<evidence type="ECO:0000313" key="13">
    <source>
        <dbReference type="Proteomes" id="UP000061489"/>
    </source>
</evidence>
<name>W5YF55_9GAMM</name>
<evidence type="ECO:0000256" key="2">
    <source>
        <dbReference type="ARBA" id="ARBA00001911"/>
    </source>
</evidence>
<dbReference type="EMBL" id="CP007151">
    <property type="protein sequence ID" value="AHI27726.1"/>
    <property type="molecule type" value="Genomic_DNA"/>
</dbReference>
<keyword evidence="8 10" id="KW-0413">Isomerase</keyword>
<dbReference type="NCBIfam" id="TIGR01179">
    <property type="entry name" value="galE"/>
    <property type="match status" value="1"/>
</dbReference>
<dbReference type="Gene3D" id="3.90.25.10">
    <property type="entry name" value="UDP-galactose 4-epimerase, domain 1"/>
    <property type="match status" value="1"/>
</dbReference>
<evidence type="ECO:0000256" key="1">
    <source>
        <dbReference type="ARBA" id="ARBA00000083"/>
    </source>
</evidence>
<evidence type="ECO:0000256" key="5">
    <source>
        <dbReference type="ARBA" id="ARBA00013189"/>
    </source>
</evidence>
<keyword evidence="13" id="KW-1185">Reference proteome</keyword>
<sequence length="330" mass="35763">MKVLVTGGAGYIGSHVVRQLAQADHDIVVFDNLSTGYRWAVTAGELVVGDLADEAAIDDVFAQHKFDAVLHFAAHIVVPESVANPLKYYSNNTRNTLNLLKAVERYEVPYMVFSSTAAVYGMPEQAVLTEDLPLAPINPYGASKMMSERMIMDLAAASNLNYVILRYFNVAGANPDGKLGQATPEATHLIKVACECVTGQRNGMSVFGTDYDTRDGTCVRDYIHVEDLAKAHVMALDYMAQGGESSVLNCGYGRGFTVNEVIDVVKAQSGVDFPVEQVGRRAGDPAALMADNARIKATLGWTPDFDNLDTIVSTALAWEAIWQKKKSSTV</sequence>
<evidence type="ECO:0000313" key="12">
    <source>
        <dbReference type="EMBL" id="AHI27726.1"/>
    </source>
</evidence>
<accession>W5YF55</accession>
<evidence type="ECO:0000256" key="10">
    <source>
        <dbReference type="RuleBase" id="RU366046"/>
    </source>
</evidence>
<dbReference type="EC" id="5.1.3.2" evidence="5 10"/>
<dbReference type="UniPathway" id="UPA00214"/>
<keyword evidence="7 10" id="KW-0520">NAD</keyword>
<dbReference type="InterPro" id="IPR001509">
    <property type="entry name" value="Epimerase_deHydtase"/>
</dbReference>
<feature type="domain" description="NAD-dependent epimerase/dehydratase" evidence="11">
    <location>
        <begin position="3"/>
        <end position="251"/>
    </location>
</feature>
<dbReference type="HOGENOM" id="CLU_007383_1_10_6"/>